<dbReference type="Proteomes" id="UP000249547">
    <property type="component" value="Unassembled WGS sequence"/>
</dbReference>
<dbReference type="AlphaFoldDB" id="A0A327Q9C7"/>
<evidence type="ECO:0000256" key="1">
    <source>
        <dbReference type="SAM" id="SignalP"/>
    </source>
</evidence>
<keyword evidence="3" id="KW-1185">Reference proteome</keyword>
<name>A0A327Q9C7_9BACT</name>
<comment type="caution">
    <text evidence="2">The sequence shown here is derived from an EMBL/GenBank/DDBJ whole genome shotgun (WGS) entry which is preliminary data.</text>
</comment>
<proteinExistence type="predicted"/>
<keyword evidence="1" id="KW-0732">Signal</keyword>
<reference evidence="2 3" key="1">
    <citation type="submission" date="2018-06" db="EMBL/GenBank/DDBJ databases">
        <title>Genomic Encyclopedia of Archaeal and Bacterial Type Strains, Phase II (KMG-II): from individual species to whole genera.</title>
        <authorList>
            <person name="Goeker M."/>
        </authorList>
    </citation>
    <scope>NUCLEOTIDE SEQUENCE [LARGE SCALE GENOMIC DNA]</scope>
    <source>
        <strain evidence="2 3">DSM 23857</strain>
    </source>
</reference>
<feature type="signal peptide" evidence="1">
    <location>
        <begin position="1"/>
        <end position="18"/>
    </location>
</feature>
<dbReference type="RefSeq" id="WP_111599598.1">
    <property type="nucleotide sequence ID" value="NZ_QLLL01000008.1"/>
</dbReference>
<dbReference type="EMBL" id="QLLL01000008">
    <property type="protein sequence ID" value="RAJ00484.1"/>
    <property type="molecule type" value="Genomic_DNA"/>
</dbReference>
<feature type="chain" id="PRO_5016416803" evidence="1">
    <location>
        <begin position="19"/>
        <end position="162"/>
    </location>
</feature>
<sequence length="162" mass="17663">MKQFLTALFLLFALISNAQFRDTSEAKKYIRENIRDKRPDKITATQLSTSLLGIASLITPSTTNGGDFNVVEATTSITLTLDDCLVLTSNSITISLPKASDSKNKIYYFKTGGNPYANVTIQQFSGEKINKSTQAYSLSGASSLALVSNGVEWFVLFRGTDV</sequence>
<gene>
    <name evidence="2" type="ORF">LX64_04190</name>
</gene>
<evidence type="ECO:0000313" key="3">
    <source>
        <dbReference type="Proteomes" id="UP000249547"/>
    </source>
</evidence>
<protein>
    <submittedName>
        <fullName evidence="2">Uncharacterized protein</fullName>
    </submittedName>
</protein>
<evidence type="ECO:0000313" key="2">
    <source>
        <dbReference type="EMBL" id="RAJ00484.1"/>
    </source>
</evidence>
<organism evidence="2 3">
    <name type="scientific">Chitinophaga skermanii</name>
    <dbReference type="NCBI Taxonomy" id="331697"/>
    <lineage>
        <taxon>Bacteria</taxon>
        <taxon>Pseudomonadati</taxon>
        <taxon>Bacteroidota</taxon>
        <taxon>Chitinophagia</taxon>
        <taxon>Chitinophagales</taxon>
        <taxon>Chitinophagaceae</taxon>
        <taxon>Chitinophaga</taxon>
    </lineage>
</organism>
<accession>A0A327Q9C7</accession>